<dbReference type="GO" id="GO:0140664">
    <property type="term" value="F:ATP-dependent DNA damage sensor activity"/>
    <property type="evidence" value="ECO:0007669"/>
    <property type="project" value="InterPro"/>
</dbReference>
<dbReference type="InterPro" id="IPR005747">
    <property type="entry name" value="MutS2"/>
</dbReference>
<dbReference type="CDD" id="cd03280">
    <property type="entry name" value="ABC_MutS2"/>
    <property type="match status" value="1"/>
</dbReference>
<gene>
    <name evidence="8" type="primary">mutS2</name>
    <name evidence="8" type="synonym">rqcU</name>
    <name evidence="11" type="ORF">HSACCH_01317</name>
</gene>
<protein>
    <recommendedName>
        <fullName evidence="8">Endonuclease MutS2</fullName>
        <ecNumber evidence="8">3.1.-.-</ecNumber>
    </recommendedName>
    <alternativeName>
        <fullName evidence="8">Ribosome-associated protein quality control-upstream factor</fullName>
        <shortName evidence="8">RQC-upstream factor</shortName>
        <shortName evidence="8">RqcU</shortName>
        <ecNumber evidence="8">3.6.4.-</ecNumber>
    </alternativeName>
</protein>
<dbReference type="GO" id="GO:0016887">
    <property type="term" value="F:ATP hydrolysis activity"/>
    <property type="evidence" value="ECO:0007669"/>
    <property type="project" value="InterPro"/>
</dbReference>
<dbReference type="HAMAP" id="MF_00092">
    <property type="entry name" value="MutS2"/>
    <property type="match status" value="1"/>
</dbReference>
<dbReference type="GO" id="GO:0043023">
    <property type="term" value="F:ribosomal large subunit binding"/>
    <property type="evidence" value="ECO:0007669"/>
    <property type="project" value="UniProtKB-UniRule"/>
</dbReference>
<evidence type="ECO:0000256" key="4">
    <source>
        <dbReference type="ARBA" id="ARBA00022801"/>
    </source>
</evidence>
<dbReference type="Gene3D" id="3.40.50.300">
    <property type="entry name" value="P-loop containing nucleotide triphosphate hydrolases"/>
    <property type="match status" value="1"/>
</dbReference>
<dbReference type="SMART" id="SM00534">
    <property type="entry name" value="MUTSac"/>
    <property type="match status" value="1"/>
</dbReference>
<dbReference type="GO" id="GO:0005524">
    <property type="term" value="F:ATP binding"/>
    <property type="evidence" value="ECO:0007669"/>
    <property type="project" value="UniProtKB-UniRule"/>
</dbReference>
<dbReference type="InterPro" id="IPR036187">
    <property type="entry name" value="DNA_mismatch_repair_MutS_sf"/>
</dbReference>
<evidence type="ECO:0000313" key="12">
    <source>
        <dbReference type="Proteomes" id="UP000012063"/>
    </source>
</evidence>
<dbReference type="SMART" id="SM00533">
    <property type="entry name" value="MUTSd"/>
    <property type="match status" value="1"/>
</dbReference>
<keyword evidence="9" id="KW-0175">Coiled coil</keyword>
<sequence>MVKEHSLEVLEYKKIIKMTAARAATNIGKEIVENLKPVSNANYIKDRLAEVTAVKSMISEFSTPPFGGVRDIRDDLKKAAKGSVLATDAISRVRSTLRGVSELQRYLENIKTDLDPRIIEREYQVIYDLCSDLKSRPGLAREIDRCINEYGDVADDASSKLKSLRSKMDSIENSIRDKLDSIIKSKHYQDMLQENIVTRRENRYVVPIKQEQRNNFDGIVHGQSASGLTLFMEPMSVVRLNNELREVRAKESAEIQRILQMLSSKIAQDEEIIKRDLMIITRLDSIAAAAKFSLDFECNAADINQKGIIELKQARHPLLKEDPVPIDLKLGDDIATLVITGPNTGGKTVALKTVGLLTMMTQTGLHIPAAANSTVAVFEKIFADIGDEQSIEQSLSTFSSHMHRIREFLAESDESTLVLMDELGVGTDPEEGAALGISILEKLQQKKAVTIATTHYSQLKSYAYTTEQVENASVEFDIETLKPTYKLIMGVPGGSNAFEIALRLGIPQEIIDRARTLLSDEEIKVEDIINELNQERNRYQKLRQEMEEFRNHEKQLKEKYEKMIEEQQQKHEKEMKAAREEAEAIVEETKKEAKRIISNLKEKDFSQRSEIDRAQTSANENLKELSQILESENEKEKEKIDPDEFSEGDQVRVRSIGRKGEITNIDRDKKEAQIQAGIMQVTASLADLVKVDIPDDNEEKQLKNYRVKKAQHVSPKLDLRGERYEAAQFKVDKYLDDAFLAGLNEVEIVHGKGTGALRNAVEEVLENNAHVKDYRLGRQKEGGMGVTIVKIQ</sequence>
<dbReference type="GO" id="GO:0006298">
    <property type="term" value="P:mismatch repair"/>
    <property type="evidence" value="ECO:0007669"/>
    <property type="project" value="InterPro"/>
</dbReference>
<dbReference type="Gene3D" id="3.30.1370.110">
    <property type="match status" value="1"/>
</dbReference>
<dbReference type="SUPFAM" id="SSF48334">
    <property type="entry name" value="DNA repair protein MutS, domain III"/>
    <property type="match status" value="1"/>
</dbReference>
<dbReference type="InterPro" id="IPR027417">
    <property type="entry name" value="P-loop_NTPase"/>
</dbReference>
<evidence type="ECO:0000313" key="11">
    <source>
        <dbReference type="EMBL" id="CCU79415.1"/>
    </source>
</evidence>
<dbReference type="SMART" id="SM00463">
    <property type="entry name" value="SMR"/>
    <property type="match status" value="1"/>
</dbReference>
<evidence type="ECO:0000256" key="2">
    <source>
        <dbReference type="ARBA" id="ARBA00022730"/>
    </source>
</evidence>
<evidence type="ECO:0000256" key="3">
    <source>
        <dbReference type="ARBA" id="ARBA00022741"/>
    </source>
</evidence>
<dbReference type="SUPFAM" id="SSF160443">
    <property type="entry name" value="SMR domain-like"/>
    <property type="match status" value="1"/>
</dbReference>
<keyword evidence="5 8" id="KW-0067">ATP-binding</keyword>
<evidence type="ECO:0000256" key="5">
    <source>
        <dbReference type="ARBA" id="ARBA00022840"/>
    </source>
</evidence>
<dbReference type="InterPro" id="IPR045076">
    <property type="entry name" value="MutS"/>
</dbReference>
<accession>M5E1G7</accession>
<feature type="binding site" evidence="8">
    <location>
        <begin position="341"/>
        <end position="348"/>
    </location>
    <ligand>
        <name>ATP</name>
        <dbReference type="ChEBI" id="CHEBI:30616"/>
    </ligand>
</feature>
<dbReference type="InterPro" id="IPR036063">
    <property type="entry name" value="Smr_dom_sf"/>
</dbReference>
<dbReference type="Pfam" id="PF00488">
    <property type="entry name" value="MutS_V"/>
    <property type="match status" value="1"/>
</dbReference>
<evidence type="ECO:0000256" key="1">
    <source>
        <dbReference type="ARBA" id="ARBA00022722"/>
    </source>
</evidence>
<evidence type="ECO:0000256" key="9">
    <source>
        <dbReference type="SAM" id="Coils"/>
    </source>
</evidence>
<dbReference type="SUPFAM" id="SSF52540">
    <property type="entry name" value="P-loop containing nucleoside triphosphate hydrolases"/>
    <property type="match status" value="1"/>
</dbReference>
<dbReference type="GO" id="GO:0004519">
    <property type="term" value="F:endonuclease activity"/>
    <property type="evidence" value="ECO:0007669"/>
    <property type="project" value="UniProtKB-UniRule"/>
</dbReference>
<comment type="function">
    <text evidence="8">Endonuclease that is involved in the suppression of homologous recombination and thus may have a key role in the control of bacterial genetic diversity.</text>
</comment>
<dbReference type="FunCoup" id="M5E1G7">
    <property type="interactions" value="118"/>
</dbReference>
<comment type="caution">
    <text evidence="11">The sequence shown here is derived from an EMBL/GenBank/DDBJ whole genome shotgun (WGS) entry which is preliminary data.</text>
</comment>
<dbReference type="FunFam" id="3.40.50.300:FF:000830">
    <property type="entry name" value="Endonuclease MutS2"/>
    <property type="match status" value="1"/>
</dbReference>
<comment type="function">
    <text evidence="8">Acts as a ribosome collision sensor, splitting the ribosome into its 2 subunits. Detects stalled/collided 70S ribosomes which it binds and splits by an ATP-hydrolysis driven conformational change. Acts upstream of the ribosome quality control system (RQC), a ribosome-associated complex that mediates the extraction of incompletely synthesized nascent chains from stalled ribosomes and their subsequent degradation. Probably generates substrates for RQC.</text>
</comment>
<dbReference type="Proteomes" id="UP000012063">
    <property type="component" value="Unassembled WGS sequence"/>
</dbReference>
<keyword evidence="1 8" id="KW-0540">Nuclease</keyword>
<evidence type="ECO:0000256" key="6">
    <source>
        <dbReference type="ARBA" id="ARBA00022884"/>
    </source>
</evidence>
<dbReference type="EMBL" id="CAUI01000015">
    <property type="protein sequence ID" value="CCU79415.1"/>
    <property type="molecule type" value="Genomic_DNA"/>
</dbReference>
<comment type="subunit">
    <text evidence="8">Homodimer. Binds to stalled ribosomes, contacting rRNA.</text>
</comment>
<dbReference type="GO" id="GO:0019843">
    <property type="term" value="F:rRNA binding"/>
    <property type="evidence" value="ECO:0007669"/>
    <property type="project" value="UniProtKB-UniRule"/>
</dbReference>
<reference evidence="12" key="1">
    <citation type="journal article" date="2013" name="Genome Announc.">
        <title>Genome Sequence of Halanaerobium saccharolyticum subsp. saccharolyticum Strain DSM 6643T, a Halophilic Hydrogen-Producing Bacterium.</title>
        <authorList>
            <person name="Kivisto A."/>
            <person name="Larjo A."/>
            <person name="Ciranna A."/>
            <person name="Santala V."/>
            <person name="Roos C."/>
            <person name="Karp M."/>
        </authorList>
    </citation>
    <scope>NUCLEOTIDE SEQUENCE [LARGE SCALE GENOMIC DNA]</scope>
    <source>
        <strain evidence="12">DSM 6643</strain>
    </source>
</reference>
<evidence type="ECO:0000256" key="8">
    <source>
        <dbReference type="HAMAP-Rule" id="MF_00092"/>
    </source>
</evidence>
<dbReference type="GO" id="GO:0072344">
    <property type="term" value="P:rescue of stalled ribosome"/>
    <property type="evidence" value="ECO:0007669"/>
    <property type="project" value="UniProtKB-UniRule"/>
</dbReference>
<dbReference type="eggNOG" id="COG1193">
    <property type="taxonomic scope" value="Bacteria"/>
</dbReference>
<keyword evidence="4 8" id="KW-0378">Hydrolase</keyword>
<dbReference type="AlphaFoldDB" id="M5E1G7"/>
<organism evidence="11 12">
    <name type="scientific">Halanaerobium saccharolyticum subsp. saccharolyticum DSM 6643</name>
    <dbReference type="NCBI Taxonomy" id="1293054"/>
    <lineage>
        <taxon>Bacteria</taxon>
        <taxon>Bacillati</taxon>
        <taxon>Bacillota</taxon>
        <taxon>Clostridia</taxon>
        <taxon>Halanaerobiales</taxon>
        <taxon>Halanaerobiaceae</taxon>
        <taxon>Halanaerobium</taxon>
    </lineage>
</organism>
<dbReference type="Pfam" id="PF01713">
    <property type="entry name" value="Smr"/>
    <property type="match status" value="1"/>
</dbReference>
<feature type="domain" description="Smr" evidence="10">
    <location>
        <begin position="717"/>
        <end position="792"/>
    </location>
</feature>
<keyword evidence="8" id="KW-0255">Endonuclease</keyword>
<dbReference type="InterPro" id="IPR000432">
    <property type="entry name" value="DNA_mismatch_repair_MutS_C"/>
</dbReference>
<evidence type="ECO:0000259" key="10">
    <source>
        <dbReference type="PROSITE" id="PS50828"/>
    </source>
</evidence>
<feature type="coiled-coil region" evidence="9">
    <location>
        <begin position="511"/>
        <end position="639"/>
    </location>
</feature>
<keyword evidence="7 8" id="KW-0238">DNA-binding</keyword>
<dbReference type="NCBIfam" id="TIGR01069">
    <property type="entry name" value="mutS2"/>
    <property type="match status" value="1"/>
</dbReference>
<dbReference type="InterPro" id="IPR007696">
    <property type="entry name" value="DNA_mismatch_repair_MutS_core"/>
</dbReference>
<keyword evidence="6 8" id="KW-0694">RNA-binding</keyword>
<dbReference type="EC" id="3.6.4.-" evidence="8"/>
<dbReference type="EC" id="3.1.-.-" evidence="8"/>
<dbReference type="PROSITE" id="PS50828">
    <property type="entry name" value="SMR"/>
    <property type="match status" value="1"/>
</dbReference>
<dbReference type="STRING" id="1293054.HSACCH_01317"/>
<dbReference type="GO" id="GO:0030983">
    <property type="term" value="F:mismatched DNA binding"/>
    <property type="evidence" value="ECO:0007669"/>
    <property type="project" value="InterPro"/>
</dbReference>
<dbReference type="PANTHER" id="PTHR48466">
    <property type="entry name" value="OS10G0509000 PROTEIN-RELATED"/>
    <property type="match status" value="1"/>
</dbReference>
<keyword evidence="2 8" id="KW-0699">rRNA-binding</keyword>
<dbReference type="GO" id="GO:0045910">
    <property type="term" value="P:negative regulation of DNA recombination"/>
    <property type="evidence" value="ECO:0007669"/>
    <property type="project" value="InterPro"/>
</dbReference>
<dbReference type="PIRSF" id="PIRSF005814">
    <property type="entry name" value="MutS_YshD"/>
    <property type="match status" value="1"/>
</dbReference>
<dbReference type="InParanoid" id="M5E1G7"/>
<keyword evidence="12" id="KW-1185">Reference proteome</keyword>
<dbReference type="Pfam" id="PF20297">
    <property type="entry name" value="MSSS"/>
    <property type="match status" value="1"/>
</dbReference>
<dbReference type="PANTHER" id="PTHR48466:SF2">
    <property type="entry name" value="OS10G0509000 PROTEIN"/>
    <property type="match status" value="1"/>
</dbReference>
<dbReference type="InterPro" id="IPR002625">
    <property type="entry name" value="Smr_dom"/>
</dbReference>
<comment type="similarity">
    <text evidence="8">Belongs to the DNA mismatch repair MutS family. MutS2 subfamily.</text>
</comment>
<evidence type="ECO:0000256" key="7">
    <source>
        <dbReference type="ARBA" id="ARBA00023125"/>
    </source>
</evidence>
<keyword evidence="3 8" id="KW-0547">Nucleotide-binding</keyword>
<proteinExistence type="inferred from homology"/>
<dbReference type="InterPro" id="IPR046893">
    <property type="entry name" value="MSSS"/>
</dbReference>
<name>M5E1G7_9FIRM</name>